<dbReference type="InterPro" id="IPR053137">
    <property type="entry name" value="NLR-like"/>
</dbReference>
<evidence type="ECO:0000313" key="1">
    <source>
        <dbReference type="EMBL" id="KAL2799685.1"/>
    </source>
</evidence>
<dbReference type="Proteomes" id="UP001610563">
    <property type="component" value="Unassembled WGS sequence"/>
</dbReference>
<dbReference type="PANTHER" id="PTHR46082:SF11">
    <property type="entry name" value="AAA+ ATPASE DOMAIN-CONTAINING PROTEIN-RELATED"/>
    <property type="match status" value="1"/>
</dbReference>
<protein>
    <recommendedName>
        <fullName evidence="3">Nucleoside phosphorylase domain-containing protein</fullName>
    </recommendedName>
</protein>
<evidence type="ECO:0000313" key="2">
    <source>
        <dbReference type="Proteomes" id="UP001610563"/>
    </source>
</evidence>
<dbReference type="PANTHER" id="PTHR46082">
    <property type="entry name" value="ATP/GTP-BINDING PROTEIN-RELATED"/>
    <property type="match status" value="1"/>
</dbReference>
<reference evidence="1 2" key="1">
    <citation type="submission" date="2024-07" db="EMBL/GenBank/DDBJ databases">
        <title>Section-level genome sequencing and comparative genomics of Aspergillus sections Usti and Cavernicolus.</title>
        <authorList>
            <consortium name="Lawrence Berkeley National Laboratory"/>
            <person name="Nybo J.L."/>
            <person name="Vesth T.C."/>
            <person name="Theobald S."/>
            <person name="Frisvad J.C."/>
            <person name="Larsen T.O."/>
            <person name="Kjaerboelling I."/>
            <person name="Rothschild-Mancinelli K."/>
            <person name="Lyhne E.K."/>
            <person name="Kogle M.E."/>
            <person name="Barry K."/>
            <person name="Clum A."/>
            <person name="Na H."/>
            <person name="Ledsgaard L."/>
            <person name="Lin J."/>
            <person name="Lipzen A."/>
            <person name="Kuo A."/>
            <person name="Riley R."/>
            <person name="Mondo S."/>
            <person name="Labutti K."/>
            <person name="Haridas S."/>
            <person name="Pangalinan J."/>
            <person name="Salamov A.A."/>
            <person name="Simmons B.A."/>
            <person name="Magnuson J.K."/>
            <person name="Chen J."/>
            <person name="Drula E."/>
            <person name="Henrissat B."/>
            <person name="Wiebenga A."/>
            <person name="Lubbers R.J."/>
            <person name="Gomes A.C."/>
            <person name="Makela M.R."/>
            <person name="Stajich J."/>
            <person name="Grigoriev I.V."/>
            <person name="Mortensen U.H."/>
            <person name="De Vries R.P."/>
            <person name="Baker S.E."/>
            <person name="Andersen M.R."/>
        </authorList>
    </citation>
    <scope>NUCLEOTIDE SEQUENCE [LARGE SCALE GENOMIC DNA]</scope>
    <source>
        <strain evidence="1 2">CBS 209.92</strain>
    </source>
</reference>
<dbReference type="EMBL" id="JBFTWV010000006">
    <property type="protein sequence ID" value="KAL2799685.1"/>
    <property type="molecule type" value="Genomic_DNA"/>
</dbReference>
<organism evidence="1 2">
    <name type="scientific">Aspergillus keveii</name>
    <dbReference type="NCBI Taxonomy" id="714993"/>
    <lineage>
        <taxon>Eukaryota</taxon>
        <taxon>Fungi</taxon>
        <taxon>Dikarya</taxon>
        <taxon>Ascomycota</taxon>
        <taxon>Pezizomycotina</taxon>
        <taxon>Eurotiomycetes</taxon>
        <taxon>Eurotiomycetidae</taxon>
        <taxon>Eurotiales</taxon>
        <taxon>Aspergillaceae</taxon>
        <taxon>Aspergillus</taxon>
        <taxon>Aspergillus subgen. Nidulantes</taxon>
    </lineage>
</organism>
<dbReference type="SUPFAM" id="SSF53167">
    <property type="entry name" value="Purine and uridine phosphorylases"/>
    <property type="match status" value="1"/>
</dbReference>
<sequence>MEAAGILNVLPSLVIRGICDYSDSHKSKIWQEYAAAAAAAYAKLLLTQVRVYDAHSAGGTTLPTSFTTSYHFGLALSDLREPLMGGHLVL</sequence>
<dbReference type="Gene3D" id="3.40.50.1580">
    <property type="entry name" value="Nucleoside phosphorylase domain"/>
    <property type="match status" value="1"/>
</dbReference>
<name>A0ABR4GKU9_9EURO</name>
<keyword evidence="2" id="KW-1185">Reference proteome</keyword>
<accession>A0ABR4GKU9</accession>
<evidence type="ECO:0008006" key="3">
    <source>
        <dbReference type="Google" id="ProtNLM"/>
    </source>
</evidence>
<dbReference type="InterPro" id="IPR035994">
    <property type="entry name" value="Nucleoside_phosphorylase_sf"/>
</dbReference>
<comment type="caution">
    <text evidence="1">The sequence shown here is derived from an EMBL/GenBank/DDBJ whole genome shotgun (WGS) entry which is preliminary data.</text>
</comment>
<gene>
    <name evidence="1" type="ORF">BJX66DRAFT_292436</name>
</gene>
<proteinExistence type="predicted"/>
<feature type="non-terminal residue" evidence="1">
    <location>
        <position position="90"/>
    </location>
</feature>